<evidence type="ECO:0000313" key="1">
    <source>
        <dbReference type="EMBL" id="GAI61186.1"/>
    </source>
</evidence>
<sequence length="44" mass="5020">QASTPEIQNEAVGFKEAFKSRDFWHLSIAETVRMMIVMAVITHV</sequence>
<feature type="non-terminal residue" evidence="1">
    <location>
        <position position="1"/>
    </location>
</feature>
<reference evidence="1" key="1">
    <citation type="journal article" date="2014" name="Front. Microbiol.">
        <title>High frequency of phylogenetically diverse reductive dehalogenase-homologous genes in deep subseafloor sedimentary metagenomes.</title>
        <authorList>
            <person name="Kawai M."/>
            <person name="Futagami T."/>
            <person name="Toyoda A."/>
            <person name="Takaki Y."/>
            <person name="Nishi S."/>
            <person name="Hori S."/>
            <person name="Arai W."/>
            <person name="Tsubouchi T."/>
            <person name="Morono Y."/>
            <person name="Uchiyama I."/>
            <person name="Ito T."/>
            <person name="Fujiyama A."/>
            <person name="Inagaki F."/>
            <person name="Takami H."/>
        </authorList>
    </citation>
    <scope>NUCLEOTIDE SEQUENCE</scope>
    <source>
        <strain evidence="1">Expedition CK06-06</strain>
    </source>
</reference>
<gene>
    <name evidence="1" type="ORF">S06H3_66874</name>
</gene>
<comment type="caution">
    <text evidence="1">The sequence shown here is derived from an EMBL/GenBank/DDBJ whole genome shotgun (WGS) entry which is preliminary data.</text>
</comment>
<name>X1R284_9ZZZZ</name>
<accession>X1R284</accession>
<organism evidence="1">
    <name type="scientific">marine sediment metagenome</name>
    <dbReference type="NCBI Taxonomy" id="412755"/>
    <lineage>
        <taxon>unclassified sequences</taxon>
        <taxon>metagenomes</taxon>
        <taxon>ecological metagenomes</taxon>
    </lineage>
</organism>
<feature type="non-terminal residue" evidence="1">
    <location>
        <position position="44"/>
    </location>
</feature>
<protein>
    <submittedName>
        <fullName evidence="1">Uncharacterized protein</fullName>
    </submittedName>
</protein>
<proteinExistence type="predicted"/>
<dbReference type="AlphaFoldDB" id="X1R284"/>
<dbReference type="EMBL" id="BARV01045867">
    <property type="protein sequence ID" value="GAI61186.1"/>
    <property type="molecule type" value="Genomic_DNA"/>
</dbReference>